<dbReference type="EMBL" id="JABBKX010000001">
    <property type="protein sequence ID" value="NMJ40160.1"/>
    <property type="molecule type" value="Genomic_DNA"/>
</dbReference>
<protein>
    <submittedName>
        <fullName evidence="1">Uncharacterized protein</fullName>
    </submittedName>
</protein>
<organism evidence="1 2">
    <name type="scientific">Neoroseomonas marina</name>
    <dbReference type="NCBI Taxonomy" id="1232220"/>
    <lineage>
        <taxon>Bacteria</taxon>
        <taxon>Pseudomonadati</taxon>
        <taxon>Pseudomonadota</taxon>
        <taxon>Alphaproteobacteria</taxon>
        <taxon>Acetobacterales</taxon>
        <taxon>Acetobacteraceae</taxon>
        <taxon>Neoroseomonas</taxon>
    </lineage>
</organism>
<sequence>MAERTPSLNLRDLFAAKAAAAARREAEEKEVEAHKKAELAAFSERVQTYEITDEDRERALARIRRAFAAGERELMLIKFPSSLCADGGRRINNHLEGWQDTLPGVFHKIYHWWETELKAGGFTFSARIIDFPGGMPGDVGIFIGWPQSLD</sequence>
<keyword evidence="2" id="KW-1185">Reference proteome</keyword>
<comment type="caution">
    <text evidence="1">The sequence shown here is derived from an EMBL/GenBank/DDBJ whole genome shotgun (WGS) entry which is preliminary data.</text>
</comment>
<evidence type="ECO:0000313" key="2">
    <source>
        <dbReference type="Proteomes" id="UP000548582"/>
    </source>
</evidence>
<proteinExistence type="predicted"/>
<dbReference type="RefSeq" id="WP_170052439.1">
    <property type="nucleotide sequence ID" value="NZ_JABBKX010000001.1"/>
</dbReference>
<accession>A0A848E9K8</accession>
<dbReference type="Proteomes" id="UP000548582">
    <property type="component" value="Unassembled WGS sequence"/>
</dbReference>
<name>A0A848E9K8_9PROT</name>
<gene>
    <name evidence="1" type="ORF">GWK16_02820</name>
</gene>
<reference evidence="1 2" key="1">
    <citation type="submission" date="2020-03" db="EMBL/GenBank/DDBJ databases">
        <authorList>
            <person name="Sun Q."/>
        </authorList>
    </citation>
    <scope>NUCLEOTIDE SEQUENCE [LARGE SCALE GENOMIC DNA]</scope>
    <source>
        <strain evidence="1 2">JC162</strain>
    </source>
</reference>
<dbReference type="AlphaFoldDB" id="A0A848E9K8"/>
<evidence type="ECO:0000313" key="1">
    <source>
        <dbReference type="EMBL" id="NMJ40160.1"/>
    </source>
</evidence>